<dbReference type="InterPro" id="IPR039353">
    <property type="entry name" value="TF_Adf1"/>
</dbReference>
<dbReference type="SMART" id="SM00595">
    <property type="entry name" value="MADF"/>
    <property type="match status" value="1"/>
</dbReference>
<sequence>MDQRKFIDTIRNFPQIWDRSHPQFRDKDAKDCAWEVVGIKMGCSGDICKETFKSIREKYVREREKAKQFGSNYREWDLLPELKFLDPNIVPRKQSVNSEQDMQTAEEFQINYGTVYLQNLKKEVNPCMLRWKALREKYIRQRIKYQQESDAKWELLDEMCFLDKVIQCRKKADNDPDYRNAHHDSTFNNFHRALPQQNDTSQESENYTSNSYNYEPGDDNSLNDSLSDYTTLIKQENSESTVFQIADSSYSHQGSSRKRSSSINSETIDKRLKSGDTEPKQKTPEQLFGDLVAAMLTKKPENDRNLYMIEIMTVLSK</sequence>
<name>A0ABQ9JHM3_9CUCU</name>
<dbReference type="PROSITE" id="PS51029">
    <property type="entry name" value="MADF"/>
    <property type="match status" value="1"/>
</dbReference>
<dbReference type="PANTHER" id="PTHR12243">
    <property type="entry name" value="MADF DOMAIN TRANSCRIPTION FACTOR"/>
    <property type="match status" value="1"/>
</dbReference>
<dbReference type="PANTHER" id="PTHR12243:SF69">
    <property type="entry name" value="SI:CH73-59F11.3"/>
    <property type="match status" value="1"/>
</dbReference>
<dbReference type="Pfam" id="PF10545">
    <property type="entry name" value="MADF_DNA_bdg"/>
    <property type="match status" value="1"/>
</dbReference>
<feature type="compositionally biased region" description="Polar residues" evidence="1">
    <location>
        <begin position="197"/>
        <end position="213"/>
    </location>
</feature>
<proteinExistence type="predicted"/>
<dbReference type="Proteomes" id="UP001162164">
    <property type="component" value="Unassembled WGS sequence"/>
</dbReference>
<evidence type="ECO:0000259" key="2">
    <source>
        <dbReference type="PROSITE" id="PS51029"/>
    </source>
</evidence>
<evidence type="ECO:0000313" key="3">
    <source>
        <dbReference type="EMBL" id="KAJ8977635.1"/>
    </source>
</evidence>
<feature type="compositionally biased region" description="Basic and acidic residues" evidence="1">
    <location>
        <begin position="267"/>
        <end position="283"/>
    </location>
</feature>
<reference evidence="3" key="1">
    <citation type="journal article" date="2023" name="Insect Mol. Biol.">
        <title>Genome sequencing provides insights into the evolution of gene families encoding plant cell wall-degrading enzymes in longhorned beetles.</title>
        <authorList>
            <person name="Shin N.R."/>
            <person name="Okamura Y."/>
            <person name="Kirsch R."/>
            <person name="Pauchet Y."/>
        </authorList>
    </citation>
    <scope>NUCLEOTIDE SEQUENCE</scope>
    <source>
        <strain evidence="3">MMC_N1</strain>
    </source>
</reference>
<accession>A0ABQ9JHM3</accession>
<evidence type="ECO:0000256" key="1">
    <source>
        <dbReference type="SAM" id="MobiDB-lite"/>
    </source>
</evidence>
<feature type="region of interest" description="Disordered" evidence="1">
    <location>
        <begin position="248"/>
        <end position="284"/>
    </location>
</feature>
<comment type="caution">
    <text evidence="3">The sequence shown here is derived from an EMBL/GenBank/DDBJ whole genome shotgun (WGS) entry which is preliminary data.</text>
</comment>
<feature type="region of interest" description="Disordered" evidence="1">
    <location>
        <begin position="197"/>
        <end position="225"/>
    </location>
</feature>
<keyword evidence="4" id="KW-1185">Reference proteome</keyword>
<evidence type="ECO:0000313" key="4">
    <source>
        <dbReference type="Proteomes" id="UP001162164"/>
    </source>
</evidence>
<protein>
    <recommendedName>
        <fullName evidence="2">MADF domain-containing protein</fullName>
    </recommendedName>
</protein>
<feature type="domain" description="MADF" evidence="2">
    <location>
        <begin position="5"/>
        <end position="90"/>
    </location>
</feature>
<dbReference type="InterPro" id="IPR006578">
    <property type="entry name" value="MADF-dom"/>
</dbReference>
<gene>
    <name evidence="3" type="ORF">NQ317_003613</name>
</gene>
<dbReference type="EMBL" id="JAPWTJ010000524">
    <property type="protein sequence ID" value="KAJ8977635.1"/>
    <property type="molecule type" value="Genomic_DNA"/>
</dbReference>
<organism evidence="3 4">
    <name type="scientific">Molorchus minor</name>
    <dbReference type="NCBI Taxonomy" id="1323400"/>
    <lineage>
        <taxon>Eukaryota</taxon>
        <taxon>Metazoa</taxon>
        <taxon>Ecdysozoa</taxon>
        <taxon>Arthropoda</taxon>
        <taxon>Hexapoda</taxon>
        <taxon>Insecta</taxon>
        <taxon>Pterygota</taxon>
        <taxon>Neoptera</taxon>
        <taxon>Endopterygota</taxon>
        <taxon>Coleoptera</taxon>
        <taxon>Polyphaga</taxon>
        <taxon>Cucujiformia</taxon>
        <taxon>Chrysomeloidea</taxon>
        <taxon>Cerambycidae</taxon>
        <taxon>Lamiinae</taxon>
        <taxon>Monochamini</taxon>
        <taxon>Molorchus</taxon>
    </lineage>
</organism>